<dbReference type="GeneID" id="31822357"/>
<accession>A0A368UU32</accession>
<name>A0A368UU32_MARNT</name>
<evidence type="ECO:0000313" key="4">
    <source>
        <dbReference type="Proteomes" id="UP000253065"/>
    </source>
</evidence>
<dbReference type="Pfam" id="PF10698">
    <property type="entry name" value="DUF2505"/>
    <property type="match status" value="1"/>
</dbReference>
<dbReference type="EMBL" id="QNSA01000009">
    <property type="protein sequence ID" value="RBP71058.1"/>
    <property type="molecule type" value="Genomic_DNA"/>
</dbReference>
<proteinExistence type="predicted"/>
<protein>
    <submittedName>
        <fullName evidence="2">Uncharacterized protein DUF2505</fullName>
    </submittedName>
</protein>
<reference evidence="2 3" key="1">
    <citation type="submission" date="2018-07" db="EMBL/GenBank/DDBJ databases">
        <title>Freshwater and sediment microbial communities from various areas in North America, analyzing microbe dynamics in response to fracking.</title>
        <authorList>
            <person name="Lamendella R."/>
        </authorList>
    </citation>
    <scope>NUCLEOTIDE SEQUENCE [LARGE SCALE GENOMIC DNA]</scope>
    <source>
        <strain evidence="2 3">114E</strain>
        <strain evidence="1 4">114E_o</strain>
    </source>
</reference>
<evidence type="ECO:0000313" key="3">
    <source>
        <dbReference type="Proteomes" id="UP000252795"/>
    </source>
</evidence>
<dbReference type="RefSeq" id="WP_023012220.1">
    <property type="nucleotide sequence ID" value="NZ_CALIOX010000002.1"/>
</dbReference>
<dbReference type="Proteomes" id="UP000252795">
    <property type="component" value="Unassembled WGS sequence"/>
</dbReference>
<comment type="caution">
    <text evidence="2">The sequence shown here is derived from an EMBL/GenBank/DDBJ whole genome shotgun (WGS) entry which is preliminary data.</text>
</comment>
<gene>
    <name evidence="2" type="ORF">DET51_109188</name>
    <name evidence="1" type="ORF">DET64_109188</name>
</gene>
<dbReference type="AlphaFoldDB" id="A0A368UU32"/>
<sequence>MELNLEHPYERGLDQVIERFFDEAHIRNKNEQLGARNLKVTELKKDEMSAKLVIEREMTASAPVPGVLSGFHREWNRVRQEEHWFRKDDDEWHCEFRVRIDGVPAKIKGAMRLLGNGDRCINYVSLSVLCEVPFLGRKIAKFLADDSHAKIEREYDVIRQLL</sequence>
<dbReference type="InterPro" id="IPR019639">
    <property type="entry name" value="DUF2505"/>
</dbReference>
<evidence type="ECO:0000313" key="2">
    <source>
        <dbReference type="EMBL" id="RCW32358.1"/>
    </source>
</evidence>
<organism evidence="2 3">
    <name type="scientific">Marinobacter nauticus</name>
    <name type="common">Marinobacter hydrocarbonoclasticus</name>
    <name type="synonym">Marinobacter aquaeolei</name>
    <dbReference type="NCBI Taxonomy" id="2743"/>
    <lineage>
        <taxon>Bacteria</taxon>
        <taxon>Pseudomonadati</taxon>
        <taxon>Pseudomonadota</taxon>
        <taxon>Gammaproteobacteria</taxon>
        <taxon>Pseudomonadales</taxon>
        <taxon>Marinobacteraceae</taxon>
        <taxon>Marinobacter</taxon>
    </lineage>
</organism>
<keyword evidence="4" id="KW-1185">Reference proteome</keyword>
<evidence type="ECO:0000313" key="1">
    <source>
        <dbReference type="EMBL" id="RBP71058.1"/>
    </source>
</evidence>
<dbReference type="EMBL" id="QPJB01000009">
    <property type="protein sequence ID" value="RCW32358.1"/>
    <property type="molecule type" value="Genomic_DNA"/>
</dbReference>
<dbReference type="Proteomes" id="UP000253065">
    <property type="component" value="Unassembled WGS sequence"/>
</dbReference>